<evidence type="ECO:0000313" key="2">
    <source>
        <dbReference type="Proteomes" id="UP001143981"/>
    </source>
</evidence>
<feature type="non-terminal residue" evidence="1">
    <location>
        <position position="189"/>
    </location>
</feature>
<organism evidence="1 2">
    <name type="scientific">Coemansia biformis</name>
    <dbReference type="NCBI Taxonomy" id="1286918"/>
    <lineage>
        <taxon>Eukaryota</taxon>
        <taxon>Fungi</taxon>
        <taxon>Fungi incertae sedis</taxon>
        <taxon>Zoopagomycota</taxon>
        <taxon>Kickxellomycotina</taxon>
        <taxon>Kickxellomycetes</taxon>
        <taxon>Kickxellales</taxon>
        <taxon>Kickxellaceae</taxon>
        <taxon>Coemansia</taxon>
    </lineage>
</organism>
<dbReference type="PANTHER" id="PTHR45890:SF1">
    <property type="entry name" value="AARF DOMAIN CONTAINING KINASE 2"/>
    <property type="match status" value="1"/>
</dbReference>
<sequence>SVGGAVLWTARSQRVHASDISADGAQNGLAGSTVGGNASSGEVVSGERGSRSLVRRLCRALALDSAWEVVMTVLRTGELLVYLVPLVIAYPAVWFGARCPSRGGETAGALWWYRLLRAQMSRAGPTFVKLSQWAASRTDLFSAQFCLELGRLHDSNRAHAPQASRAAVAEAFGVNSIDEVLESFDDTPL</sequence>
<dbReference type="InterPro" id="IPR052402">
    <property type="entry name" value="ADCK_kinase"/>
</dbReference>
<name>A0A9W7XSR9_9FUNG</name>
<dbReference type="EMBL" id="JANBOI010003971">
    <property type="protein sequence ID" value="KAJ1718053.1"/>
    <property type="molecule type" value="Genomic_DNA"/>
</dbReference>
<dbReference type="PANTHER" id="PTHR45890">
    <property type="entry name" value="AARF DOMAIN CONTAINING KINASE 2 (PREDICTED)"/>
    <property type="match status" value="1"/>
</dbReference>
<dbReference type="Proteomes" id="UP001143981">
    <property type="component" value="Unassembled WGS sequence"/>
</dbReference>
<proteinExistence type="predicted"/>
<reference evidence="1" key="1">
    <citation type="submission" date="2022-07" db="EMBL/GenBank/DDBJ databases">
        <title>Phylogenomic reconstructions and comparative analyses of Kickxellomycotina fungi.</title>
        <authorList>
            <person name="Reynolds N.K."/>
            <person name="Stajich J.E."/>
            <person name="Barry K."/>
            <person name="Grigoriev I.V."/>
            <person name="Crous P."/>
            <person name="Smith M.E."/>
        </authorList>
    </citation>
    <scope>NUCLEOTIDE SEQUENCE</scope>
    <source>
        <strain evidence="1">BCRC 34381</strain>
    </source>
</reference>
<dbReference type="AlphaFoldDB" id="A0A9W7XSR9"/>
<gene>
    <name evidence="1" type="ORF">LPJ61_006906</name>
</gene>
<accession>A0A9W7XSR9</accession>
<dbReference type="OrthoDB" id="5598799at2759"/>
<feature type="non-terminal residue" evidence="1">
    <location>
        <position position="1"/>
    </location>
</feature>
<comment type="caution">
    <text evidence="1">The sequence shown here is derived from an EMBL/GenBank/DDBJ whole genome shotgun (WGS) entry which is preliminary data.</text>
</comment>
<evidence type="ECO:0000313" key="1">
    <source>
        <dbReference type="EMBL" id="KAJ1718053.1"/>
    </source>
</evidence>
<protein>
    <submittedName>
        <fullName evidence="1">Uncharacterized protein</fullName>
    </submittedName>
</protein>
<dbReference type="GO" id="GO:0005739">
    <property type="term" value="C:mitochondrion"/>
    <property type="evidence" value="ECO:0007669"/>
    <property type="project" value="TreeGrafter"/>
</dbReference>
<keyword evidence="2" id="KW-1185">Reference proteome</keyword>